<evidence type="ECO:0000256" key="11">
    <source>
        <dbReference type="ARBA" id="ARBA00022730"/>
    </source>
</evidence>
<dbReference type="Gene3D" id="3.30.160.20">
    <property type="match status" value="1"/>
</dbReference>
<dbReference type="InterPro" id="IPR036389">
    <property type="entry name" value="RNase_III_sf"/>
</dbReference>
<evidence type="ECO:0000259" key="19">
    <source>
        <dbReference type="PROSITE" id="PS50142"/>
    </source>
</evidence>
<dbReference type="AlphaFoldDB" id="T0TAD7"/>
<feature type="binding site" evidence="17">
    <location>
        <position position="120"/>
    </location>
    <ligand>
        <name>Mg(2+)</name>
        <dbReference type="ChEBI" id="CHEBI:18420"/>
    </ligand>
</feature>
<dbReference type="GO" id="GO:0010468">
    <property type="term" value="P:regulation of gene expression"/>
    <property type="evidence" value="ECO:0007669"/>
    <property type="project" value="TreeGrafter"/>
</dbReference>
<evidence type="ECO:0000259" key="18">
    <source>
        <dbReference type="PROSITE" id="PS50137"/>
    </source>
</evidence>
<comment type="subunit">
    <text evidence="4 17">Homodimer.</text>
</comment>
<dbReference type="InterPro" id="IPR000999">
    <property type="entry name" value="RNase_III_dom"/>
</dbReference>
<dbReference type="CDD" id="cd00593">
    <property type="entry name" value="RIBOc"/>
    <property type="match status" value="1"/>
</dbReference>
<keyword evidence="5 17" id="KW-0963">Cytoplasm</keyword>
<comment type="subcellular location">
    <subcellularLocation>
        <location evidence="2 17">Cytoplasm</location>
    </subcellularLocation>
</comment>
<comment type="function">
    <text evidence="16">Digests double-stranded RNA. Involved in the processing of primary rRNA transcript to yield the immediate precursors to the large and small rRNAs (23S and 16S). Also processes some mRNAs, and tRNAs when they are encoded in the rRNA operon.</text>
</comment>
<dbReference type="InterPro" id="IPR011907">
    <property type="entry name" value="RNase_III"/>
</dbReference>
<evidence type="ECO:0000256" key="15">
    <source>
        <dbReference type="ARBA" id="ARBA00022884"/>
    </source>
</evidence>
<comment type="similarity">
    <text evidence="3">Belongs to the ribonuclease III family.</text>
</comment>
<keyword evidence="11 17" id="KW-0699">rRNA-binding</keyword>
<sequence>MLKLQEKLKNDYGLVFNDEDLLKTAFTHSSFTNEERLPKIANNERLEFLGDVALSLVISDYLYRTYPEKLEGELSKMRSSIVRTESLANFSRSCGFGEFLRLGHGEEKMGGRDRETTLENLFEAFLGALFIDQGMDEVRKFIQHVVIPHVKNDDYVKVIDYKTELQEVLQVGGETTITYNILKEEGPAHDRSFVAAVYNNGKELGRGLGKSKKVAEQKAAENAIKGQNHVYLKKWKLSALNPLPIRLKLNLIKG</sequence>
<evidence type="ECO:0000256" key="6">
    <source>
        <dbReference type="ARBA" id="ARBA00022552"/>
    </source>
</evidence>
<comment type="catalytic activity">
    <reaction evidence="1 17">
        <text>Endonucleolytic cleavage to 5'-phosphomonoester.</text>
        <dbReference type="EC" id="3.1.26.3"/>
    </reaction>
</comment>
<keyword evidence="13 17" id="KW-0378">Hydrolase</keyword>
<dbReference type="EMBL" id="ATBB01000643">
    <property type="protein sequence ID" value="EQC54149.1"/>
    <property type="molecule type" value="Genomic_DNA"/>
</dbReference>
<dbReference type="FunFam" id="3.30.160.20:FF:000003">
    <property type="entry name" value="Ribonuclease 3"/>
    <property type="match status" value="1"/>
</dbReference>
<dbReference type="SUPFAM" id="SSF69065">
    <property type="entry name" value="RNase III domain-like"/>
    <property type="match status" value="1"/>
</dbReference>
<keyword evidence="9 17" id="KW-0540">Nuclease</keyword>
<dbReference type="Pfam" id="PF14622">
    <property type="entry name" value="Ribonucleas_3_3"/>
    <property type="match status" value="1"/>
</dbReference>
<dbReference type="Gene3D" id="1.10.1520.10">
    <property type="entry name" value="Ribonuclease III domain"/>
    <property type="match status" value="1"/>
</dbReference>
<dbReference type="Proteomes" id="UP000015854">
    <property type="component" value="Unassembled WGS sequence"/>
</dbReference>
<evidence type="ECO:0000256" key="16">
    <source>
        <dbReference type="ARBA" id="ARBA00053741"/>
    </source>
</evidence>
<dbReference type="GO" id="GO:0006364">
    <property type="term" value="P:rRNA processing"/>
    <property type="evidence" value="ECO:0007669"/>
    <property type="project" value="UniProtKB-UniRule"/>
</dbReference>
<keyword evidence="12 17" id="KW-0255">Endonuclease</keyword>
<evidence type="ECO:0000256" key="13">
    <source>
        <dbReference type="ARBA" id="ARBA00022801"/>
    </source>
</evidence>
<evidence type="ECO:0000256" key="1">
    <source>
        <dbReference type="ARBA" id="ARBA00000109"/>
    </source>
</evidence>
<evidence type="ECO:0000256" key="14">
    <source>
        <dbReference type="ARBA" id="ARBA00022842"/>
    </source>
</evidence>
<keyword evidence="14 17" id="KW-0460">Magnesium</keyword>
<feature type="binding site" evidence="17">
    <location>
        <position position="47"/>
    </location>
    <ligand>
        <name>Mg(2+)</name>
        <dbReference type="ChEBI" id="CHEBI:18420"/>
    </ligand>
</feature>
<dbReference type="PROSITE" id="PS50142">
    <property type="entry name" value="RNASE_3_2"/>
    <property type="match status" value="1"/>
</dbReference>
<gene>
    <name evidence="17" type="primary">rnc</name>
    <name evidence="20" type="ORF">LLT6_04150</name>
</gene>
<dbReference type="Pfam" id="PF00035">
    <property type="entry name" value="dsrm"/>
    <property type="match status" value="1"/>
</dbReference>
<protein>
    <recommendedName>
        <fullName evidence="17">Ribonuclease 3</fullName>
        <ecNumber evidence="17">3.1.26.3</ecNumber>
    </recommendedName>
    <alternativeName>
        <fullName evidence="17">Ribonuclease III</fullName>
        <shortName evidence="17">RNase III</shortName>
    </alternativeName>
</protein>
<evidence type="ECO:0000256" key="4">
    <source>
        <dbReference type="ARBA" id="ARBA00011738"/>
    </source>
</evidence>
<reference evidence="20 21" key="1">
    <citation type="journal article" date="2013" name="ISME J.">
        <title>Multifactorial diversity sustains microbial community stability.</title>
        <authorList>
            <person name="Erkus O."/>
            <person name="de Jager V.C."/>
            <person name="Spus M."/>
            <person name="van Alen-Boerrigter I.J."/>
            <person name="van Rijswijck I.M."/>
            <person name="Hazelwood L."/>
            <person name="Janssen P.W."/>
            <person name="van Hijum S.A."/>
            <person name="Kleerebezem M."/>
            <person name="Smid E.J."/>
        </authorList>
    </citation>
    <scope>NUCLEOTIDE SEQUENCE [LARGE SCALE GENOMIC DNA]</scope>
    <source>
        <strain evidence="20 21">TIFN6</strain>
    </source>
</reference>
<dbReference type="SMART" id="SM00358">
    <property type="entry name" value="DSRM"/>
    <property type="match status" value="1"/>
</dbReference>
<dbReference type="CDD" id="cd10845">
    <property type="entry name" value="DSRM_RNAse_III_family"/>
    <property type="match status" value="1"/>
</dbReference>
<dbReference type="GO" id="GO:0005737">
    <property type="term" value="C:cytoplasm"/>
    <property type="evidence" value="ECO:0007669"/>
    <property type="project" value="UniProtKB-SubCell"/>
</dbReference>
<evidence type="ECO:0000256" key="12">
    <source>
        <dbReference type="ARBA" id="ARBA00022759"/>
    </source>
</evidence>
<evidence type="ECO:0000256" key="10">
    <source>
        <dbReference type="ARBA" id="ARBA00022723"/>
    </source>
</evidence>
<evidence type="ECO:0000256" key="2">
    <source>
        <dbReference type="ARBA" id="ARBA00004496"/>
    </source>
</evidence>
<evidence type="ECO:0000256" key="7">
    <source>
        <dbReference type="ARBA" id="ARBA00022664"/>
    </source>
</evidence>
<dbReference type="GO" id="GO:0042802">
    <property type="term" value="F:identical protein binding"/>
    <property type="evidence" value="ECO:0007669"/>
    <property type="project" value="UniProtKB-ARBA"/>
</dbReference>
<evidence type="ECO:0000256" key="17">
    <source>
        <dbReference type="HAMAP-Rule" id="MF_00104"/>
    </source>
</evidence>
<dbReference type="PANTHER" id="PTHR11207:SF0">
    <property type="entry name" value="RIBONUCLEASE 3"/>
    <property type="match status" value="1"/>
</dbReference>
<dbReference type="EC" id="3.1.26.3" evidence="17"/>
<keyword evidence="10 17" id="KW-0479">Metal-binding</keyword>
<dbReference type="HAMAP" id="MF_00104">
    <property type="entry name" value="RNase_III"/>
    <property type="match status" value="1"/>
</dbReference>
<dbReference type="GO" id="GO:0003725">
    <property type="term" value="F:double-stranded RNA binding"/>
    <property type="evidence" value="ECO:0007669"/>
    <property type="project" value="TreeGrafter"/>
</dbReference>
<dbReference type="NCBIfam" id="TIGR02191">
    <property type="entry name" value="RNaseIII"/>
    <property type="match status" value="1"/>
</dbReference>
<dbReference type="GO" id="GO:0046872">
    <property type="term" value="F:metal ion binding"/>
    <property type="evidence" value="ECO:0007669"/>
    <property type="project" value="UniProtKB-KW"/>
</dbReference>
<dbReference type="GO" id="GO:0006397">
    <property type="term" value="P:mRNA processing"/>
    <property type="evidence" value="ECO:0007669"/>
    <property type="project" value="UniProtKB-UniRule"/>
</dbReference>
<dbReference type="PANTHER" id="PTHR11207">
    <property type="entry name" value="RIBONUCLEASE III"/>
    <property type="match status" value="1"/>
</dbReference>
<dbReference type="GO" id="GO:0008033">
    <property type="term" value="P:tRNA processing"/>
    <property type="evidence" value="ECO:0007669"/>
    <property type="project" value="UniProtKB-KW"/>
</dbReference>
<evidence type="ECO:0000256" key="9">
    <source>
        <dbReference type="ARBA" id="ARBA00022722"/>
    </source>
</evidence>
<evidence type="ECO:0000256" key="3">
    <source>
        <dbReference type="ARBA" id="ARBA00010183"/>
    </source>
</evidence>
<dbReference type="InterPro" id="IPR014720">
    <property type="entry name" value="dsRBD_dom"/>
</dbReference>
<keyword evidence="15 17" id="KW-0694">RNA-binding</keyword>
<feature type="binding site" evidence="17">
    <location>
        <position position="123"/>
    </location>
    <ligand>
        <name>Mg(2+)</name>
        <dbReference type="ChEBI" id="CHEBI:18420"/>
    </ligand>
</feature>
<comment type="caution">
    <text evidence="20">The sequence shown here is derived from an EMBL/GenBank/DDBJ whole genome shotgun (WGS) entry which is preliminary data.</text>
</comment>
<proteinExistence type="inferred from homology"/>
<organism evidence="20 21">
    <name type="scientific">Lactococcus cremoris subsp. cremoris TIFN6</name>
    <dbReference type="NCBI Taxonomy" id="1234876"/>
    <lineage>
        <taxon>Bacteria</taxon>
        <taxon>Bacillati</taxon>
        <taxon>Bacillota</taxon>
        <taxon>Bacilli</taxon>
        <taxon>Lactobacillales</taxon>
        <taxon>Streptococcaceae</taxon>
        <taxon>Lactococcus</taxon>
        <taxon>Lactococcus cremoris subsp. cremoris</taxon>
    </lineage>
</organism>
<feature type="domain" description="DRBM" evidence="18">
    <location>
        <begin position="160"/>
        <end position="229"/>
    </location>
</feature>
<keyword evidence="8 17" id="KW-0819">tRNA processing</keyword>
<evidence type="ECO:0000313" key="20">
    <source>
        <dbReference type="EMBL" id="EQC54149.1"/>
    </source>
</evidence>
<keyword evidence="7 17" id="KW-0507">mRNA processing</keyword>
<dbReference type="PATRIC" id="fig|1234876.3.peg.2709"/>
<name>T0TAD7_LACLC</name>
<dbReference type="SMART" id="SM00535">
    <property type="entry name" value="RIBOc"/>
    <property type="match status" value="1"/>
</dbReference>
<feature type="active site" evidence="17">
    <location>
        <position position="123"/>
    </location>
</feature>
<dbReference type="GO" id="GO:0004525">
    <property type="term" value="F:ribonuclease III activity"/>
    <property type="evidence" value="ECO:0007669"/>
    <property type="project" value="UniProtKB-UniRule"/>
</dbReference>
<evidence type="ECO:0000313" key="21">
    <source>
        <dbReference type="Proteomes" id="UP000015854"/>
    </source>
</evidence>
<keyword evidence="6 17" id="KW-0698">rRNA processing</keyword>
<dbReference type="PROSITE" id="PS50137">
    <property type="entry name" value="DS_RBD"/>
    <property type="match status" value="1"/>
</dbReference>
<dbReference type="FunFam" id="1.10.1520.10:FF:000001">
    <property type="entry name" value="Ribonuclease 3"/>
    <property type="match status" value="1"/>
</dbReference>
<dbReference type="GO" id="GO:0019843">
    <property type="term" value="F:rRNA binding"/>
    <property type="evidence" value="ECO:0007669"/>
    <property type="project" value="UniProtKB-KW"/>
</dbReference>
<dbReference type="SUPFAM" id="SSF54768">
    <property type="entry name" value="dsRNA-binding domain-like"/>
    <property type="match status" value="1"/>
</dbReference>
<evidence type="ECO:0000256" key="8">
    <source>
        <dbReference type="ARBA" id="ARBA00022694"/>
    </source>
</evidence>
<evidence type="ECO:0000256" key="5">
    <source>
        <dbReference type="ARBA" id="ARBA00022490"/>
    </source>
</evidence>
<feature type="active site" evidence="17">
    <location>
        <position position="51"/>
    </location>
</feature>
<comment type="function">
    <text evidence="17">Digests double-stranded RNA. Involved in the processing of primary rRNA transcript to yield the immediate precursors to the large and small rRNAs (23S and 16S). Processes some mRNAs, and tRNAs when they are encoded in the rRNA operon. Processes pre-crRNA and tracrRNA of type II CRISPR loci if present in the organism.</text>
</comment>
<comment type="cofactor">
    <cofactor evidence="17">
        <name>Mg(2+)</name>
        <dbReference type="ChEBI" id="CHEBI:18420"/>
    </cofactor>
</comment>
<feature type="domain" description="RNase III" evidence="19">
    <location>
        <begin position="5"/>
        <end position="134"/>
    </location>
</feature>
<accession>T0TAD7</accession>